<feature type="non-terminal residue" evidence="2">
    <location>
        <position position="296"/>
    </location>
</feature>
<dbReference type="Proteomes" id="UP001140091">
    <property type="component" value="Unassembled WGS sequence"/>
</dbReference>
<dbReference type="AlphaFoldDB" id="A0A9W8MI20"/>
<reference evidence="2" key="1">
    <citation type="submission" date="2022-06" db="EMBL/GenBank/DDBJ databases">
        <title>Genome Sequence of Candolleomyces eurysporus.</title>
        <authorList>
            <person name="Buettner E."/>
        </authorList>
    </citation>
    <scope>NUCLEOTIDE SEQUENCE</scope>
    <source>
        <strain evidence="2">VTCC 930004</strain>
    </source>
</reference>
<protein>
    <submittedName>
        <fullName evidence="2">Uncharacterized protein</fullName>
    </submittedName>
</protein>
<feature type="transmembrane region" description="Helical" evidence="1">
    <location>
        <begin position="12"/>
        <end position="30"/>
    </location>
</feature>
<gene>
    <name evidence="2" type="ORF">H1R20_g5577</name>
</gene>
<accession>A0A9W8MI20</accession>
<feature type="transmembrane region" description="Helical" evidence="1">
    <location>
        <begin position="135"/>
        <end position="156"/>
    </location>
</feature>
<feature type="transmembrane region" description="Helical" evidence="1">
    <location>
        <begin position="177"/>
        <end position="201"/>
    </location>
</feature>
<name>A0A9W8MI20_9AGAR</name>
<keyword evidence="1" id="KW-0472">Membrane</keyword>
<evidence type="ECO:0000313" key="3">
    <source>
        <dbReference type="Proteomes" id="UP001140091"/>
    </source>
</evidence>
<comment type="caution">
    <text evidence="2">The sequence shown here is derived from an EMBL/GenBank/DDBJ whole genome shotgun (WGS) entry which is preliminary data.</text>
</comment>
<keyword evidence="3" id="KW-1185">Reference proteome</keyword>
<proteinExistence type="predicted"/>
<dbReference type="OrthoDB" id="3346544at2759"/>
<keyword evidence="1" id="KW-0812">Transmembrane</keyword>
<feature type="transmembrane region" description="Helical" evidence="1">
    <location>
        <begin position="95"/>
        <end position="115"/>
    </location>
</feature>
<keyword evidence="1" id="KW-1133">Transmembrane helix</keyword>
<sequence length="296" mass="34233">MRKREPGSVTPVTSRVFFWAVILMFLTATFHEFITTYRLLRAYGWILGPLGTPISYYRQNLYWDNHAHSAMIGIMIWLGDALVIYRCYIIWGQKLYVIAVPLLLLLVKMGFNITLDVWFGNTFTSYENILPIIEAVYPINFAQNVLTTGLIAYKIFRQHRTSKSIGLTVSHRISLIQVMRIIVESALLYTFELMLLIILSFSKSPVQYVVQAAIIPSVGEYPSFRIDHLPVFCLYFHLVTRHRVLAHRTPSAHGTRPTRGSHHQLDRPPYVAQWQERNGIPTNRYDLSQCGIIHHI</sequence>
<evidence type="ECO:0000313" key="2">
    <source>
        <dbReference type="EMBL" id="KAJ2931461.1"/>
    </source>
</evidence>
<organism evidence="2 3">
    <name type="scientific">Candolleomyces eurysporus</name>
    <dbReference type="NCBI Taxonomy" id="2828524"/>
    <lineage>
        <taxon>Eukaryota</taxon>
        <taxon>Fungi</taxon>
        <taxon>Dikarya</taxon>
        <taxon>Basidiomycota</taxon>
        <taxon>Agaricomycotina</taxon>
        <taxon>Agaricomycetes</taxon>
        <taxon>Agaricomycetidae</taxon>
        <taxon>Agaricales</taxon>
        <taxon>Agaricineae</taxon>
        <taxon>Psathyrellaceae</taxon>
        <taxon>Candolleomyces</taxon>
    </lineage>
</organism>
<feature type="transmembrane region" description="Helical" evidence="1">
    <location>
        <begin position="70"/>
        <end position="88"/>
    </location>
</feature>
<dbReference type="EMBL" id="JANBPK010000807">
    <property type="protein sequence ID" value="KAJ2931461.1"/>
    <property type="molecule type" value="Genomic_DNA"/>
</dbReference>
<evidence type="ECO:0000256" key="1">
    <source>
        <dbReference type="SAM" id="Phobius"/>
    </source>
</evidence>